<evidence type="ECO:0000313" key="2">
    <source>
        <dbReference type="Proteomes" id="UP000807342"/>
    </source>
</evidence>
<dbReference type="EMBL" id="MU151281">
    <property type="protein sequence ID" value="KAF9445780.1"/>
    <property type="molecule type" value="Genomic_DNA"/>
</dbReference>
<gene>
    <name evidence="1" type="ORF">P691DRAFT_784791</name>
</gene>
<evidence type="ECO:0000313" key="1">
    <source>
        <dbReference type="EMBL" id="KAF9445780.1"/>
    </source>
</evidence>
<reference evidence="1" key="1">
    <citation type="submission" date="2020-11" db="EMBL/GenBank/DDBJ databases">
        <authorList>
            <consortium name="DOE Joint Genome Institute"/>
            <person name="Ahrendt S."/>
            <person name="Riley R."/>
            <person name="Andreopoulos W."/>
            <person name="Labutti K."/>
            <person name="Pangilinan J."/>
            <person name="Ruiz-Duenas F.J."/>
            <person name="Barrasa J.M."/>
            <person name="Sanchez-Garcia M."/>
            <person name="Camarero S."/>
            <person name="Miyauchi S."/>
            <person name="Serrano A."/>
            <person name="Linde D."/>
            <person name="Babiker R."/>
            <person name="Drula E."/>
            <person name="Ayuso-Fernandez I."/>
            <person name="Pacheco R."/>
            <person name="Padilla G."/>
            <person name="Ferreira P."/>
            <person name="Barriuso J."/>
            <person name="Kellner H."/>
            <person name="Castanera R."/>
            <person name="Alfaro M."/>
            <person name="Ramirez L."/>
            <person name="Pisabarro A.G."/>
            <person name="Kuo A."/>
            <person name="Tritt A."/>
            <person name="Lipzen A."/>
            <person name="He G."/>
            <person name="Yan M."/>
            <person name="Ng V."/>
            <person name="Cullen D."/>
            <person name="Martin F."/>
            <person name="Rosso M.-N."/>
            <person name="Henrissat B."/>
            <person name="Hibbett D."/>
            <person name="Martinez A.T."/>
            <person name="Grigoriev I.V."/>
        </authorList>
    </citation>
    <scope>NUCLEOTIDE SEQUENCE</scope>
    <source>
        <strain evidence="1">MF-IS2</strain>
    </source>
</reference>
<proteinExistence type="predicted"/>
<protein>
    <submittedName>
        <fullName evidence="1">Uncharacterized protein</fullName>
    </submittedName>
</protein>
<sequence length="138" mass="15849">MSPSNETVIKFSVDKGSFRRFLQWLCSLGSICNDPLVTVIQEDPREQVPMLKGIQVGYHTHFPHEYIASFIPDVDPPELPFTLKLQLGKVAHIYISLEVGTGWREGYQPKYTHLIGQASSRSHEYRAGYQPIYTHRIF</sequence>
<keyword evidence="2" id="KW-1185">Reference proteome</keyword>
<dbReference type="AlphaFoldDB" id="A0A9P6C1L5"/>
<accession>A0A9P6C1L5</accession>
<comment type="caution">
    <text evidence="1">The sequence shown here is derived from an EMBL/GenBank/DDBJ whole genome shotgun (WGS) entry which is preliminary data.</text>
</comment>
<organism evidence="1 2">
    <name type="scientific">Macrolepiota fuliginosa MF-IS2</name>
    <dbReference type="NCBI Taxonomy" id="1400762"/>
    <lineage>
        <taxon>Eukaryota</taxon>
        <taxon>Fungi</taxon>
        <taxon>Dikarya</taxon>
        <taxon>Basidiomycota</taxon>
        <taxon>Agaricomycotina</taxon>
        <taxon>Agaricomycetes</taxon>
        <taxon>Agaricomycetidae</taxon>
        <taxon>Agaricales</taxon>
        <taxon>Agaricineae</taxon>
        <taxon>Agaricaceae</taxon>
        <taxon>Macrolepiota</taxon>
    </lineage>
</organism>
<name>A0A9P6C1L5_9AGAR</name>
<dbReference type="Proteomes" id="UP000807342">
    <property type="component" value="Unassembled WGS sequence"/>
</dbReference>